<dbReference type="Pfam" id="PF07690">
    <property type="entry name" value="MFS_1"/>
    <property type="match status" value="1"/>
</dbReference>
<feature type="region of interest" description="Disordered" evidence="5">
    <location>
        <begin position="1"/>
        <end position="92"/>
    </location>
</feature>
<feature type="transmembrane region" description="Helical" evidence="6">
    <location>
        <begin position="398"/>
        <end position="424"/>
    </location>
</feature>
<feature type="transmembrane region" description="Helical" evidence="6">
    <location>
        <begin position="548"/>
        <end position="569"/>
    </location>
</feature>
<feature type="transmembrane region" description="Helical" evidence="6">
    <location>
        <begin position="290"/>
        <end position="308"/>
    </location>
</feature>
<feature type="non-terminal residue" evidence="8">
    <location>
        <position position="1"/>
    </location>
</feature>
<dbReference type="SUPFAM" id="SSF103473">
    <property type="entry name" value="MFS general substrate transporter"/>
    <property type="match status" value="1"/>
</dbReference>
<evidence type="ECO:0000256" key="5">
    <source>
        <dbReference type="SAM" id="MobiDB-lite"/>
    </source>
</evidence>
<dbReference type="PANTHER" id="PTHR23502:SF3">
    <property type="entry name" value="MAJOR FACILITATOR SUPERFAMILY (MFS) PROFILE DOMAIN-CONTAINING PROTEIN-RELATED"/>
    <property type="match status" value="1"/>
</dbReference>
<feature type="transmembrane region" description="Helical" evidence="6">
    <location>
        <begin position="363"/>
        <end position="386"/>
    </location>
</feature>
<feature type="compositionally biased region" description="Polar residues" evidence="5">
    <location>
        <begin position="600"/>
        <end position="619"/>
    </location>
</feature>
<evidence type="ECO:0000256" key="6">
    <source>
        <dbReference type="SAM" id="Phobius"/>
    </source>
</evidence>
<sequence length="631" mass="70414">NISTRTRSPLNTKAPPSESPLQPCANEQRSFATMSDQKPTTPVLEDESRKPSSSSNIVELRELSSQGSSTDRGRPTSRSANPDETTTTTKTTDLAVRDGAAAAARQLKQHPDGRFELTEEAGYERLGYCWPTWKKWTVLTSIFVVQLSMNFNAAVYANSSGMTAEFGITTPIFKLGQMIFLVAYAFGCELWAPFSEELGRWWVLQISLGLVNLWQIPSALAPNYWVLFVFRFLGGLSSAGGSVTLGMVADLWEPAYQQYAVAYVVFSSVTGSVIAPIFGGFIQEYLSWPWVYWICLMFGGVAQLFHAFTPETRATCILDKEAKRLRKLDPACNIYGPNEIRGNFWSRLSWKEVGVLMWRPYRFLIFEPIVTFLSLFSGFGDALIFLGLDSFGMVMKQWGFQTVAIGLSFIALLIGYLIAYGLFLPRYYFDRKKMNGDETKIDPERRLWLLLFLAPLLPIGLFCFGATSFGPAYGIHWIAPLICLCAIGVANFAIYMATIDYMVAAYGPYSASATGGNGFCRDFLAGISALYVRPFYTNIQPGTKFQLATPTFILGGIGCLVAIPVYIFYKWGFWFRHRSPFAQTLAREREVKKPERQEAMTRSSTPTTTPVQSRANSPSRAEVTAAMMTVV</sequence>
<feature type="compositionally biased region" description="Basic and acidic residues" evidence="5">
    <location>
        <begin position="588"/>
        <end position="599"/>
    </location>
</feature>
<name>A0A3M6W5V9_HORWE</name>
<dbReference type="InterPro" id="IPR036259">
    <property type="entry name" value="MFS_trans_sf"/>
</dbReference>
<proteinExistence type="predicted"/>
<evidence type="ECO:0000256" key="4">
    <source>
        <dbReference type="ARBA" id="ARBA00023136"/>
    </source>
</evidence>
<evidence type="ECO:0000313" key="8">
    <source>
        <dbReference type="EMBL" id="RMX73942.1"/>
    </source>
</evidence>
<evidence type="ECO:0000256" key="2">
    <source>
        <dbReference type="ARBA" id="ARBA00022692"/>
    </source>
</evidence>
<comment type="caution">
    <text evidence="8">The sequence shown here is derived from an EMBL/GenBank/DDBJ whole genome shotgun (WGS) entry which is preliminary data.</text>
</comment>
<feature type="transmembrane region" description="Helical" evidence="6">
    <location>
        <begin position="447"/>
        <end position="469"/>
    </location>
</feature>
<dbReference type="PROSITE" id="PS50850">
    <property type="entry name" value="MFS"/>
    <property type="match status" value="1"/>
</dbReference>
<dbReference type="PANTHER" id="PTHR23502">
    <property type="entry name" value="MAJOR FACILITATOR SUPERFAMILY"/>
    <property type="match status" value="1"/>
</dbReference>
<feature type="transmembrane region" description="Helical" evidence="6">
    <location>
        <begin position="260"/>
        <end position="278"/>
    </location>
</feature>
<comment type="subcellular location">
    <subcellularLocation>
        <location evidence="1">Membrane</location>
        <topology evidence="1">Multi-pass membrane protein</topology>
    </subcellularLocation>
</comment>
<keyword evidence="2 6" id="KW-0812">Transmembrane</keyword>
<feature type="domain" description="Major facilitator superfamily (MFS) profile" evidence="7">
    <location>
        <begin position="136"/>
        <end position="574"/>
    </location>
</feature>
<feature type="transmembrane region" description="Helical" evidence="6">
    <location>
        <begin position="224"/>
        <end position="248"/>
    </location>
</feature>
<feature type="region of interest" description="Disordered" evidence="5">
    <location>
        <begin position="588"/>
        <end position="622"/>
    </location>
</feature>
<evidence type="ECO:0000256" key="1">
    <source>
        <dbReference type="ARBA" id="ARBA00004141"/>
    </source>
</evidence>
<feature type="transmembrane region" description="Helical" evidence="6">
    <location>
        <begin position="475"/>
        <end position="497"/>
    </location>
</feature>
<organism evidence="8 9">
    <name type="scientific">Hortaea werneckii</name>
    <name type="common">Black yeast</name>
    <name type="synonym">Cladosporium werneckii</name>
    <dbReference type="NCBI Taxonomy" id="91943"/>
    <lineage>
        <taxon>Eukaryota</taxon>
        <taxon>Fungi</taxon>
        <taxon>Dikarya</taxon>
        <taxon>Ascomycota</taxon>
        <taxon>Pezizomycotina</taxon>
        <taxon>Dothideomycetes</taxon>
        <taxon>Dothideomycetidae</taxon>
        <taxon>Mycosphaerellales</taxon>
        <taxon>Teratosphaeriaceae</taxon>
        <taxon>Hortaea</taxon>
    </lineage>
</organism>
<accession>A0A3M6W5V9</accession>
<reference evidence="8 9" key="1">
    <citation type="journal article" date="2018" name="BMC Genomics">
        <title>Genomic evidence for intraspecific hybridization in a clonal and extremely halotolerant yeast.</title>
        <authorList>
            <person name="Gostincar C."/>
            <person name="Stajich J.E."/>
            <person name="Zupancic J."/>
            <person name="Zalar P."/>
            <person name="Gunde-Cimerman N."/>
        </authorList>
    </citation>
    <scope>NUCLEOTIDE SEQUENCE [LARGE SCALE GENOMIC DNA]</scope>
    <source>
        <strain evidence="8 9">EXF-6656</strain>
    </source>
</reference>
<feature type="transmembrane region" description="Helical" evidence="6">
    <location>
        <begin position="175"/>
        <end position="194"/>
    </location>
</feature>
<dbReference type="InterPro" id="IPR011701">
    <property type="entry name" value="MFS"/>
</dbReference>
<evidence type="ECO:0000259" key="7">
    <source>
        <dbReference type="PROSITE" id="PS50850"/>
    </source>
</evidence>
<dbReference type="Gene3D" id="1.20.1250.20">
    <property type="entry name" value="MFS general substrate transporter like domains"/>
    <property type="match status" value="1"/>
</dbReference>
<feature type="transmembrane region" description="Helical" evidence="6">
    <location>
        <begin position="518"/>
        <end position="536"/>
    </location>
</feature>
<feature type="compositionally biased region" description="Polar residues" evidence="5">
    <location>
        <begin position="1"/>
        <end position="11"/>
    </location>
</feature>
<gene>
    <name evidence="8" type="ORF">D0869_13097</name>
</gene>
<dbReference type="AlphaFoldDB" id="A0A3M6W5V9"/>
<feature type="compositionally biased region" description="Polar residues" evidence="5">
    <location>
        <begin position="51"/>
        <end position="84"/>
    </location>
</feature>
<dbReference type="FunFam" id="1.20.1250.20:FF:000088">
    <property type="entry name" value="MFS multidrug transporter, putative"/>
    <property type="match status" value="1"/>
</dbReference>
<keyword evidence="4 6" id="KW-0472">Membrane</keyword>
<dbReference type="Proteomes" id="UP000281245">
    <property type="component" value="Unassembled WGS sequence"/>
</dbReference>
<feature type="compositionally biased region" description="Polar residues" evidence="5">
    <location>
        <begin position="25"/>
        <end position="40"/>
    </location>
</feature>
<dbReference type="GO" id="GO:0022857">
    <property type="term" value="F:transmembrane transporter activity"/>
    <property type="evidence" value="ECO:0007669"/>
    <property type="project" value="InterPro"/>
</dbReference>
<dbReference type="GO" id="GO:0005886">
    <property type="term" value="C:plasma membrane"/>
    <property type="evidence" value="ECO:0007669"/>
    <property type="project" value="TreeGrafter"/>
</dbReference>
<protein>
    <recommendedName>
        <fullName evidence="7">Major facilitator superfamily (MFS) profile domain-containing protein</fullName>
    </recommendedName>
</protein>
<dbReference type="VEuPathDB" id="FungiDB:BTJ68_08061"/>
<evidence type="ECO:0000256" key="3">
    <source>
        <dbReference type="ARBA" id="ARBA00022989"/>
    </source>
</evidence>
<dbReference type="InterPro" id="IPR020846">
    <property type="entry name" value="MFS_dom"/>
</dbReference>
<evidence type="ECO:0000313" key="9">
    <source>
        <dbReference type="Proteomes" id="UP000281245"/>
    </source>
</evidence>
<dbReference type="OrthoDB" id="5376138at2759"/>
<keyword evidence="3 6" id="KW-1133">Transmembrane helix</keyword>
<dbReference type="EMBL" id="QWIJ01001668">
    <property type="protein sequence ID" value="RMX73942.1"/>
    <property type="molecule type" value="Genomic_DNA"/>
</dbReference>